<dbReference type="InterPro" id="IPR015946">
    <property type="entry name" value="KH_dom-like_a/b"/>
</dbReference>
<dbReference type="InterPro" id="IPR003718">
    <property type="entry name" value="OsmC/Ohr_fam"/>
</dbReference>
<reference evidence="2" key="1">
    <citation type="journal article" date="2019" name="Int. J. Syst. Evol. Microbiol.">
        <title>The Global Catalogue of Microorganisms (GCM) 10K type strain sequencing project: providing services to taxonomists for standard genome sequencing and annotation.</title>
        <authorList>
            <consortium name="The Broad Institute Genomics Platform"/>
            <consortium name="The Broad Institute Genome Sequencing Center for Infectious Disease"/>
            <person name="Wu L."/>
            <person name="Ma J."/>
        </authorList>
    </citation>
    <scope>NUCLEOTIDE SEQUENCE [LARGE SCALE GENOMIC DNA]</scope>
    <source>
        <strain evidence="2">JCM 30774</strain>
    </source>
</reference>
<dbReference type="InterPro" id="IPR036102">
    <property type="entry name" value="OsmC/Ohrsf"/>
</dbReference>
<dbReference type="PANTHER" id="PTHR42830">
    <property type="entry name" value="OSMOTICALLY INDUCIBLE FAMILY PROTEIN"/>
    <property type="match status" value="1"/>
</dbReference>
<protein>
    <submittedName>
        <fullName evidence="1">OsmC family protein</fullName>
    </submittedName>
</protein>
<dbReference type="RefSeq" id="WP_377366866.1">
    <property type="nucleotide sequence ID" value="NZ_JBHTMN010000011.1"/>
</dbReference>
<evidence type="ECO:0000313" key="1">
    <source>
        <dbReference type="EMBL" id="MFD1383516.1"/>
    </source>
</evidence>
<dbReference type="PANTHER" id="PTHR42830:SF2">
    <property type="entry name" value="OSMC_OHR FAMILY PROTEIN"/>
    <property type="match status" value="1"/>
</dbReference>
<sequence>MSVQLESTWTGGKSGKGEIQSDNLQATITIPAIYGGQGSHSNPKELYVASTAACFISTLTAMIEGKKLAIDALRVITHAEVDDDNFSITHTAEVKLSEGVTDQLIEKAKGIVSKADEICTVGNMARKAGVQISAIAKIS</sequence>
<gene>
    <name evidence="1" type="ORF">ACFQ45_09070</name>
</gene>
<accession>A0ABW4B2R0</accession>
<keyword evidence="2" id="KW-1185">Reference proteome</keyword>
<proteinExistence type="predicted"/>
<dbReference type="Gene3D" id="3.30.300.20">
    <property type="match status" value="1"/>
</dbReference>
<dbReference type="SUPFAM" id="SSF82784">
    <property type="entry name" value="OsmC-like"/>
    <property type="match status" value="1"/>
</dbReference>
<dbReference type="Pfam" id="PF02566">
    <property type="entry name" value="OsmC"/>
    <property type="match status" value="1"/>
</dbReference>
<organism evidence="1 2">
    <name type="scientific">Rhodanobacter aciditrophus</name>
    <dbReference type="NCBI Taxonomy" id="1623218"/>
    <lineage>
        <taxon>Bacteria</taxon>
        <taxon>Pseudomonadati</taxon>
        <taxon>Pseudomonadota</taxon>
        <taxon>Gammaproteobacteria</taxon>
        <taxon>Lysobacterales</taxon>
        <taxon>Rhodanobacteraceae</taxon>
        <taxon>Rhodanobacter</taxon>
    </lineage>
</organism>
<comment type="caution">
    <text evidence="1">The sequence shown here is derived from an EMBL/GenBank/DDBJ whole genome shotgun (WGS) entry which is preliminary data.</text>
</comment>
<dbReference type="EMBL" id="JBHTMN010000011">
    <property type="protein sequence ID" value="MFD1383516.1"/>
    <property type="molecule type" value="Genomic_DNA"/>
</dbReference>
<name>A0ABW4B2R0_9GAMM</name>
<dbReference type="InterPro" id="IPR052707">
    <property type="entry name" value="OsmC_Ohr_Peroxiredoxin"/>
</dbReference>
<dbReference type="Proteomes" id="UP001597059">
    <property type="component" value="Unassembled WGS sequence"/>
</dbReference>
<evidence type="ECO:0000313" key="2">
    <source>
        <dbReference type="Proteomes" id="UP001597059"/>
    </source>
</evidence>